<proteinExistence type="predicted"/>
<evidence type="ECO:0000313" key="2">
    <source>
        <dbReference type="Proteomes" id="UP001159364"/>
    </source>
</evidence>
<gene>
    <name evidence="1" type="ORF">K2173_014672</name>
</gene>
<dbReference type="EMBL" id="JAIWQS010000005">
    <property type="protein sequence ID" value="KAJ8765550.1"/>
    <property type="molecule type" value="Genomic_DNA"/>
</dbReference>
<protein>
    <submittedName>
        <fullName evidence="1">Uncharacterized protein</fullName>
    </submittedName>
</protein>
<comment type="caution">
    <text evidence="1">The sequence shown here is derived from an EMBL/GenBank/DDBJ whole genome shotgun (WGS) entry which is preliminary data.</text>
</comment>
<organism evidence="1 2">
    <name type="scientific">Erythroxylum novogranatense</name>
    <dbReference type="NCBI Taxonomy" id="1862640"/>
    <lineage>
        <taxon>Eukaryota</taxon>
        <taxon>Viridiplantae</taxon>
        <taxon>Streptophyta</taxon>
        <taxon>Embryophyta</taxon>
        <taxon>Tracheophyta</taxon>
        <taxon>Spermatophyta</taxon>
        <taxon>Magnoliopsida</taxon>
        <taxon>eudicotyledons</taxon>
        <taxon>Gunneridae</taxon>
        <taxon>Pentapetalae</taxon>
        <taxon>rosids</taxon>
        <taxon>fabids</taxon>
        <taxon>Malpighiales</taxon>
        <taxon>Erythroxylaceae</taxon>
        <taxon>Erythroxylum</taxon>
    </lineage>
</organism>
<dbReference type="AlphaFoldDB" id="A0AAV8TFE5"/>
<name>A0AAV8TFE5_9ROSI</name>
<keyword evidence="2" id="KW-1185">Reference proteome</keyword>
<sequence length="307" mass="33762">MGDSTPTLLSFPPLSREQGSSQGLANVEVVHGNAHSSAAPGGGSWREKVGFRKSLGKLTYYPDVVKDGIVSPPVELLHVGAKSWSNALVGFFWSKRLAFPLMNAWARAKWGKKGRDIGVRALAHWRPALVFEAMVTWMEYWTLEGLSHFARGIGKLICMDTPTAAMDRIGYAKICVEVAKDVELPDMLSILRLSETGEMEDLLSEDRGMEEQGHTMGQDTGPGCGMSVELRVEGSGRSLGFVGAGDPVLMQSRPRTPKAVSEQRSEECRERCIGGSSFQCSRNLPIKASPIRVHKETAIMQLWRMVW</sequence>
<evidence type="ECO:0000313" key="1">
    <source>
        <dbReference type="EMBL" id="KAJ8765550.1"/>
    </source>
</evidence>
<dbReference type="Proteomes" id="UP001159364">
    <property type="component" value="Linkage Group LG05"/>
</dbReference>
<reference evidence="1 2" key="1">
    <citation type="submission" date="2021-09" db="EMBL/GenBank/DDBJ databases">
        <title>Genomic insights and catalytic innovation underlie evolution of tropane alkaloids biosynthesis.</title>
        <authorList>
            <person name="Wang Y.-J."/>
            <person name="Tian T."/>
            <person name="Huang J.-P."/>
            <person name="Huang S.-X."/>
        </authorList>
    </citation>
    <scope>NUCLEOTIDE SEQUENCE [LARGE SCALE GENOMIC DNA]</scope>
    <source>
        <strain evidence="1">KIB-2018</strain>
        <tissue evidence="1">Leaf</tissue>
    </source>
</reference>
<accession>A0AAV8TFE5</accession>